<dbReference type="InterPro" id="IPR007497">
    <property type="entry name" value="SIMPL/DUF541"/>
</dbReference>
<dbReference type="Gene3D" id="3.30.70.2970">
    <property type="entry name" value="Protein of unknown function (DUF541), domain 2"/>
    <property type="match status" value="1"/>
</dbReference>
<evidence type="ECO:0008006" key="4">
    <source>
        <dbReference type="Google" id="ProtNLM"/>
    </source>
</evidence>
<comment type="caution">
    <text evidence="2">The sequence shown here is derived from an EMBL/GenBank/DDBJ whole genome shotgun (WGS) entry which is preliminary data.</text>
</comment>
<accession>A0A8J3CLZ7</accession>
<dbReference type="PANTHER" id="PTHR34387:SF2">
    <property type="entry name" value="SLR1258 PROTEIN"/>
    <property type="match status" value="1"/>
</dbReference>
<gene>
    <name evidence="2" type="ORF">GCM10009007_05400</name>
</gene>
<dbReference type="Gene3D" id="3.30.110.170">
    <property type="entry name" value="Protein of unknown function (DUF541), domain 1"/>
    <property type="match status" value="1"/>
</dbReference>
<dbReference type="Pfam" id="PF04402">
    <property type="entry name" value="SIMPL"/>
    <property type="match status" value="1"/>
</dbReference>
<dbReference type="Proteomes" id="UP000614287">
    <property type="component" value="Unassembled WGS sequence"/>
</dbReference>
<evidence type="ECO:0000313" key="3">
    <source>
        <dbReference type="Proteomes" id="UP000614287"/>
    </source>
</evidence>
<dbReference type="EMBL" id="BMZG01000002">
    <property type="protein sequence ID" value="GHA67647.1"/>
    <property type="molecule type" value="Genomic_DNA"/>
</dbReference>
<feature type="signal peptide" evidence="1">
    <location>
        <begin position="1"/>
        <end position="20"/>
    </location>
</feature>
<dbReference type="GO" id="GO:0006974">
    <property type="term" value="P:DNA damage response"/>
    <property type="evidence" value="ECO:0007669"/>
    <property type="project" value="TreeGrafter"/>
</dbReference>
<reference evidence="2" key="1">
    <citation type="journal article" date="2014" name="Int. J. Syst. Evol. Microbiol.">
        <title>Complete genome sequence of Corynebacterium casei LMG S-19264T (=DSM 44701T), isolated from a smear-ripened cheese.</title>
        <authorList>
            <consortium name="US DOE Joint Genome Institute (JGI-PGF)"/>
            <person name="Walter F."/>
            <person name="Albersmeier A."/>
            <person name="Kalinowski J."/>
            <person name="Ruckert C."/>
        </authorList>
    </citation>
    <scope>NUCLEOTIDE SEQUENCE</scope>
    <source>
        <strain evidence="2">KCTC 32501</strain>
    </source>
</reference>
<protein>
    <recommendedName>
        <fullName evidence="4">DUF541 domain-containing protein</fullName>
    </recommendedName>
</protein>
<feature type="chain" id="PRO_5035214751" description="DUF541 domain-containing protein" evidence="1">
    <location>
        <begin position="21"/>
        <end position="241"/>
    </location>
</feature>
<evidence type="ECO:0000313" key="2">
    <source>
        <dbReference type="EMBL" id="GHA67647.1"/>
    </source>
</evidence>
<dbReference type="RefSeq" id="WP_189491187.1">
    <property type="nucleotide sequence ID" value="NZ_BMZG01000002.1"/>
</dbReference>
<dbReference type="AlphaFoldDB" id="A0A8J3CLZ7"/>
<name>A0A8J3CLZ7_9BURK</name>
<keyword evidence="1" id="KW-0732">Signal</keyword>
<keyword evidence="3" id="KW-1185">Reference proteome</keyword>
<sequence>MKYKLSALLCALLPASFAHANTKVDASVNATVVELCAAAQITLKEDTATLQFSYEAKNADKRLTADKVNSTVAEAIKAIKTDYPSAKVITGGYSTYEDYDQKGKVIGWRAMQSFSIETKRLTDVPALTAALQTLDMSFNGVNYGLTSEETKRAQSQLYKTAFDDAQQRLKWMAQGMGKNGTWQIVKIDATNGNSCGGNMAVPMLAQVRTKGGFEATDVVQPNLDSGTQNVQLNLWIQARIK</sequence>
<dbReference type="PANTHER" id="PTHR34387">
    <property type="entry name" value="SLR1258 PROTEIN"/>
    <property type="match status" value="1"/>
</dbReference>
<organism evidence="2 3">
    <name type="scientific">Formosimonas limnophila</name>
    <dbReference type="NCBI Taxonomy" id="1384487"/>
    <lineage>
        <taxon>Bacteria</taxon>
        <taxon>Pseudomonadati</taxon>
        <taxon>Pseudomonadota</taxon>
        <taxon>Betaproteobacteria</taxon>
        <taxon>Burkholderiales</taxon>
        <taxon>Burkholderiaceae</taxon>
        <taxon>Formosimonas</taxon>
    </lineage>
</organism>
<reference evidence="2" key="2">
    <citation type="submission" date="2020-09" db="EMBL/GenBank/DDBJ databases">
        <authorList>
            <person name="Sun Q."/>
            <person name="Kim S."/>
        </authorList>
    </citation>
    <scope>NUCLEOTIDE SEQUENCE</scope>
    <source>
        <strain evidence="2">KCTC 32501</strain>
    </source>
</reference>
<dbReference type="InterPro" id="IPR052022">
    <property type="entry name" value="26kDa_periplasmic_antigen"/>
</dbReference>
<evidence type="ECO:0000256" key="1">
    <source>
        <dbReference type="SAM" id="SignalP"/>
    </source>
</evidence>
<proteinExistence type="predicted"/>